<evidence type="ECO:0000313" key="2">
    <source>
        <dbReference type="EMBL" id="SCF13143.1"/>
    </source>
</evidence>
<sequence length="146" mass="14860">MFILPSTDGFRHVWLPQTRRSTQVLAGNFWWFALAPYRRPMTMLRAVASALVLAGALTLLLSVLGLAGGRLDAAPVGLFGLALLAVGLVLLNRAGGRGARYGYATTTGDPAASYGSGAYGAGAGQPGADFHTGDAGAGWSGDPGPG</sequence>
<name>A0A1C4XXD9_9ACTN</name>
<keyword evidence="1" id="KW-0812">Transmembrane</keyword>
<gene>
    <name evidence="2" type="ORF">GA0070563_105224</name>
</gene>
<dbReference type="AlphaFoldDB" id="A0A1C4XXD9"/>
<evidence type="ECO:0000256" key="1">
    <source>
        <dbReference type="SAM" id="Phobius"/>
    </source>
</evidence>
<keyword evidence="1" id="KW-0472">Membrane</keyword>
<feature type="transmembrane region" description="Helical" evidence="1">
    <location>
        <begin position="46"/>
        <end position="67"/>
    </location>
</feature>
<organism evidence="2 3">
    <name type="scientific">Micromonospora carbonacea</name>
    <dbReference type="NCBI Taxonomy" id="47853"/>
    <lineage>
        <taxon>Bacteria</taxon>
        <taxon>Bacillati</taxon>
        <taxon>Actinomycetota</taxon>
        <taxon>Actinomycetes</taxon>
        <taxon>Micromonosporales</taxon>
        <taxon>Micromonosporaceae</taxon>
        <taxon>Micromonospora</taxon>
    </lineage>
</organism>
<protein>
    <submittedName>
        <fullName evidence="2">Uncharacterized protein</fullName>
    </submittedName>
</protein>
<keyword evidence="1" id="KW-1133">Transmembrane helix</keyword>
<dbReference type="Proteomes" id="UP000183585">
    <property type="component" value="Unassembled WGS sequence"/>
</dbReference>
<feature type="transmembrane region" description="Helical" evidence="1">
    <location>
        <begin position="73"/>
        <end position="91"/>
    </location>
</feature>
<dbReference type="EMBL" id="FMCT01000005">
    <property type="protein sequence ID" value="SCF13143.1"/>
    <property type="molecule type" value="Genomic_DNA"/>
</dbReference>
<keyword evidence="3" id="KW-1185">Reference proteome</keyword>
<proteinExistence type="predicted"/>
<evidence type="ECO:0000313" key="3">
    <source>
        <dbReference type="Proteomes" id="UP000183585"/>
    </source>
</evidence>
<reference evidence="3" key="1">
    <citation type="submission" date="2016-06" db="EMBL/GenBank/DDBJ databases">
        <authorList>
            <person name="Varghese N."/>
            <person name="Submissions Spin"/>
        </authorList>
    </citation>
    <scope>NUCLEOTIDE SEQUENCE [LARGE SCALE GENOMIC DNA]</scope>
    <source>
        <strain evidence="3">DSM 43168</strain>
    </source>
</reference>
<accession>A0A1C4XXD9</accession>